<reference evidence="1 2" key="1">
    <citation type="submission" date="2020-06" db="EMBL/GenBank/DDBJ databases">
        <authorList>
            <person name="Li R."/>
            <person name="Bekaert M."/>
        </authorList>
    </citation>
    <scope>NUCLEOTIDE SEQUENCE [LARGE SCALE GENOMIC DNA]</scope>
    <source>
        <strain evidence="2">wild</strain>
    </source>
</reference>
<organism evidence="1 2">
    <name type="scientific">Mytilus coruscus</name>
    <name type="common">Sea mussel</name>
    <dbReference type="NCBI Taxonomy" id="42192"/>
    <lineage>
        <taxon>Eukaryota</taxon>
        <taxon>Metazoa</taxon>
        <taxon>Spiralia</taxon>
        <taxon>Lophotrochozoa</taxon>
        <taxon>Mollusca</taxon>
        <taxon>Bivalvia</taxon>
        <taxon>Autobranchia</taxon>
        <taxon>Pteriomorphia</taxon>
        <taxon>Mytilida</taxon>
        <taxon>Mytiloidea</taxon>
        <taxon>Mytilidae</taxon>
        <taxon>Mytilinae</taxon>
        <taxon>Mytilus</taxon>
    </lineage>
</organism>
<gene>
    <name evidence="1" type="ORF">MCOR_13935</name>
</gene>
<dbReference type="AlphaFoldDB" id="A0A6J8B2K6"/>
<proteinExistence type="predicted"/>
<sequence>MLTNGINSKADQVGFSKSYDGGIVISNDVFGLTIRQFERIYKVCLERRKTHEQWILNLRYPVKSSNEYLEYLQDCVYYSEDILPCPGNSLKEKYFYEHLVYTIGPEMHIRNRQRVLIIDDMIKNLSQSNMTQISSGSLAEGLDLPVSDIDMMYFIKKIDVVQNLQNIKHPIQHTTLVMESDEDQPGCTRVR</sequence>
<protein>
    <submittedName>
        <fullName evidence="1">Uncharacterized protein</fullName>
    </submittedName>
</protein>
<dbReference type="Proteomes" id="UP000507470">
    <property type="component" value="Unassembled WGS sequence"/>
</dbReference>
<evidence type="ECO:0000313" key="2">
    <source>
        <dbReference type="Proteomes" id="UP000507470"/>
    </source>
</evidence>
<dbReference type="OrthoDB" id="10416462at2759"/>
<dbReference type="EMBL" id="CACVKT020002381">
    <property type="protein sequence ID" value="CAC5377641.1"/>
    <property type="molecule type" value="Genomic_DNA"/>
</dbReference>
<keyword evidence="2" id="KW-1185">Reference proteome</keyword>
<name>A0A6J8B2K6_MYTCO</name>
<evidence type="ECO:0000313" key="1">
    <source>
        <dbReference type="EMBL" id="CAC5377641.1"/>
    </source>
</evidence>
<accession>A0A6J8B2K6</accession>